<protein>
    <recommendedName>
        <fullName evidence="5">Phosducin thioredoxin-like domain-containing protein</fullName>
    </recommendedName>
</protein>
<dbReference type="GO" id="GO:0006457">
    <property type="term" value="P:protein folding"/>
    <property type="evidence" value="ECO:0007669"/>
    <property type="project" value="TreeGrafter"/>
</dbReference>
<dbReference type="EMBL" id="LAVV01006684">
    <property type="protein sequence ID" value="KNZ58784.1"/>
    <property type="molecule type" value="Genomic_DNA"/>
</dbReference>
<evidence type="ECO:0000313" key="3">
    <source>
        <dbReference type="EMBL" id="KNZ58784.1"/>
    </source>
</evidence>
<dbReference type="STRING" id="27349.A0A0L6VDI2"/>
<dbReference type="Proteomes" id="UP000037035">
    <property type="component" value="Unassembled WGS sequence"/>
</dbReference>
<feature type="region of interest" description="Disordered" evidence="2">
    <location>
        <begin position="1"/>
        <end position="38"/>
    </location>
</feature>
<proteinExistence type="inferred from homology"/>
<evidence type="ECO:0008006" key="5">
    <source>
        <dbReference type="Google" id="ProtNLM"/>
    </source>
</evidence>
<evidence type="ECO:0000256" key="1">
    <source>
        <dbReference type="ARBA" id="ARBA00009686"/>
    </source>
</evidence>
<evidence type="ECO:0000256" key="2">
    <source>
        <dbReference type="SAM" id="MobiDB-lite"/>
    </source>
</evidence>
<comment type="similarity">
    <text evidence="1">Belongs to the phosducin family.</text>
</comment>
<dbReference type="PANTHER" id="PTHR45809">
    <property type="entry name" value="VIRAL IAP-ASSOCIATED FACTOR HOMOLOG"/>
    <property type="match status" value="1"/>
</dbReference>
<name>A0A0L6VDI2_9BASI</name>
<sequence>MPALRYSEDTELERGILPALPAEPESPEAEAPEEPRPQELIEELDSQKAIEELELDQDIPAHLVDAWKSARLAELQRASRITNARSSGVKPIGKEDYVREVNQASEVDVDPRSADVGRGTGVVVCLWNNSSTSRHIMGLLEKLSNQYPATRFLSIPGGSCIANYPDDNQPTLICYRAGRCLRQYVGIGSSSSQTSKANGRLNAGLSTSLEDIEDELLAIGALDYSLKDNLMYA</sequence>
<dbReference type="VEuPathDB" id="FungiDB:VP01_1862g3"/>
<dbReference type="InterPro" id="IPR036249">
    <property type="entry name" value="Thioredoxin-like_sf"/>
</dbReference>
<organism evidence="3 4">
    <name type="scientific">Puccinia sorghi</name>
    <dbReference type="NCBI Taxonomy" id="27349"/>
    <lineage>
        <taxon>Eukaryota</taxon>
        <taxon>Fungi</taxon>
        <taxon>Dikarya</taxon>
        <taxon>Basidiomycota</taxon>
        <taxon>Pucciniomycotina</taxon>
        <taxon>Pucciniomycetes</taxon>
        <taxon>Pucciniales</taxon>
        <taxon>Pucciniaceae</taxon>
        <taxon>Puccinia</taxon>
    </lineage>
</organism>
<dbReference type="OrthoDB" id="45518at2759"/>
<dbReference type="GO" id="GO:0005737">
    <property type="term" value="C:cytoplasm"/>
    <property type="evidence" value="ECO:0007669"/>
    <property type="project" value="TreeGrafter"/>
</dbReference>
<evidence type="ECO:0000313" key="4">
    <source>
        <dbReference type="Proteomes" id="UP000037035"/>
    </source>
</evidence>
<feature type="compositionally biased region" description="Basic and acidic residues" evidence="2">
    <location>
        <begin position="1"/>
        <end position="14"/>
    </location>
</feature>
<keyword evidence="4" id="KW-1185">Reference proteome</keyword>
<dbReference type="PANTHER" id="PTHR45809:SF3">
    <property type="entry name" value="VIRAL IAP-ASSOCIATED FACTOR HOMOLOG"/>
    <property type="match status" value="1"/>
</dbReference>
<accession>A0A0L6VDI2</accession>
<reference evidence="3 4" key="1">
    <citation type="submission" date="2015-08" db="EMBL/GenBank/DDBJ databases">
        <title>Next Generation Sequencing and Analysis of the Genome of Puccinia sorghi L Schw, the Causal Agent of Maize Common Rust.</title>
        <authorList>
            <person name="Rochi L."/>
            <person name="Burguener G."/>
            <person name="Darino M."/>
            <person name="Turjanski A."/>
            <person name="Kreff E."/>
            <person name="Dieguez M.J."/>
            <person name="Sacco F."/>
        </authorList>
    </citation>
    <scope>NUCLEOTIDE SEQUENCE [LARGE SCALE GENOMIC DNA]</scope>
    <source>
        <strain evidence="3 4">RO10H11247</strain>
    </source>
</reference>
<dbReference type="SUPFAM" id="SSF52833">
    <property type="entry name" value="Thioredoxin-like"/>
    <property type="match status" value="1"/>
</dbReference>
<dbReference type="Gene3D" id="3.40.30.10">
    <property type="entry name" value="Glutaredoxin"/>
    <property type="match status" value="1"/>
</dbReference>
<gene>
    <name evidence="3" type="ORF">VP01_1862g3</name>
</gene>
<dbReference type="AlphaFoldDB" id="A0A0L6VDI2"/>
<dbReference type="InterPro" id="IPR051498">
    <property type="entry name" value="Phosducin-like_chap/apop_reg"/>
</dbReference>
<comment type="caution">
    <text evidence="3">The sequence shown here is derived from an EMBL/GenBank/DDBJ whole genome shotgun (WGS) entry which is preliminary data.</text>
</comment>